<keyword evidence="3 8" id="KW-0732">Signal</keyword>
<name>A0ABD0KCC8_9CAEN</name>
<dbReference type="PANTHER" id="PTHR15031:SF6">
    <property type="entry name" value="CARTILAGE INTERMEDIATE LAYER PROTEIN 1-LIKE ISOFORM X1"/>
    <property type="match status" value="1"/>
</dbReference>
<accession>A0ABD0KCC8</accession>
<keyword evidence="7" id="KW-1133">Transmembrane helix</keyword>
<evidence type="ECO:0000256" key="3">
    <source>
        <dbReference type="ARBA" id="ARBA00022729"/>
    </source>
</evidence>
<feature type="coiled-coil region" evidence="5">
    <location>
        <begin position="25"/>
        <end position="52"/>
    </location>
</feature>
<dbReference type="EMBL" id="JACVVK020000205">
    <property type="protein sequence ID" value="KAK7484722.1"/>
    <property type="molecule type" value="Genomic_DNA"/>
</dbReference>
<dbReference type="InterPro" id="IPR025155">
    <property type="entry name" value="WxxW_domain"/>
</dbReference>
<feature type="compositionally biased region" description="Low complexity" evidence="6">
    <location>
        <begin position="205"/>
        <end position="214"/>
    </location>
</feature>
<evidence type="ECO:0000256" key="1">
    <source>
        <dbReference type="ARBA" id="ARBA00004613"/>
    </source>
</evidence>
<feature type="transmembrane region" description="Helical" evidence="7">
    <location>
        <begin position="166"/>
        <end position="187"/>
    </location>
</feature>
<dbReference type="PANTHER" id="PTHR15031">
    <property type="entry name" value="CARTILAGE INTERMEDIATE LAYER PROTEIN CLIP"/>
    <property type="match status" value="1"/>
</dbReference>
<feature type="signal peptide" evidence="8">
    <location>
        <begin position="1"/>
        <end position="25"/>
    </location>
</feature>
<evidence type="ECO:0000256" key="4">
    <source>
        <dbReference type="ARBA" id="ARBA00023180"/>
    </source>
</evidence>
<keyword evidence="2" id="KW-0964">Secreted</keyword>
<organism evidence="10 11">
    <name type="scientific">Batillaria attramentaria</name>
    <dbReference type="NCBI Taxonomy" id="370345"/>
    <lineage>
        <taxon>Eukaryota</taxon>
        <taxon>Metazoa</taxon>
        <taxon>Spiralia</taxon>
        <taxon>Lophotrochozoa</taxon>
        <taxon>Mollusca</taxon>
        <taxon>Gastropoda</taxon>
        <taxon>Caenogastropoda</taxon>
        <taxon>Sorbeoconcha</taxon>
        <taxon>Cerithioidea</taxon>
        <taxon>Batillariidae</taxon>
        <taxon>Batillaria</taxon>
    </lineage>
</organism>
<evidence type="ECO:0000256" key="7">
    <source>
        <dbReference type="SAM" id="Phobius"/>
    </source>
</evidence>
<comment type="subcellular location">
    <subcellularLocation>
        <location evidence="1">Secreted</location>
    </subcellularLocation>
</comment>
<feature type="compositionally biased region" description="Polar residues" evidence="6">
    <location>
        <begin position="322"/>
        <end position="344"/>
    </location>
</feature>
<feature type="chain" id="PRO_5044847132" description="WxxW domain-containing protein" evidence="8">
    <location>
        <begin position="26"/>
        <end position="460"/>
    </location>
</feature>
<reference evidence="10 11" key="1">
    <citation type="journal article" date="2023" name="Sci. Data">
        <title>Genome assembly of the Korean intertidal mud-creeper Batillaria attramentaria.</title>
        <authorList>
            <person name="Patra A.K."/>
            <person name="Ho P.T."/>
            <person name="Jun S."/>
            <person name="Lee S.J."/>
            <person name="Kim Y."/>
            <person name="Won Y.J."/>
        </authorList>
    </citation>
    <scope>NUCLEOTIDE SEQUENCE [LARGE SCALE GENOMIC DNA]</scope>
    <source>
        <strain evidence="10">Wonlab-2016</strain>
    </source>
</reference>
<dbReference type="AlphaFoldDB" id="A0ABD0KCC8"/>
<evidence type="ECO:0000256" key="2">
    <source>
        <dbReference type="ARBA" id="ARBA00022525"/>
    </source>
</evidence>
<feature type="region of interest" description="Disordered" evidence="6">
    <location>
        <begin position="271"/>
        <end position="298"/>
    </location>
</feature>
<evidence type="ECO:0000256" key="5">
    <source>
        <dbReference type="SAM" id="Coils"/>
    </source>
</evidence>
<dbReference type="InterPro" id="IPR039675">
    <property type="entry name" value="CILP1/CILP2"/>
</dbReference>
<sequence length="460" mass="49997">MDAKLYCVLTAAALMTVGRWSVADGHDLRQQQQQLNEQLNSLERSGRQKRSETVRWSKWFNADRPWIGQGDFETTDVIERHHTICYSDQEVVSAQCRVAGSNVTFGPKTPDSEGDRLLQACTTHGVICLNVQQPSGRCKDYEVRFLCQDIDDTDPGSLFPNFDFKIYLVLIAVPLVVIMLRVLWSCCGKRRLKRRRQEQQRHRGSLGSSLSSSSDGDDVSIDPALANPPPAYSELFGSVRSNVFAISGGFCLGHSKCVHCEHAAAAMHAGQGEQDVSERSQDANSSAAGENIPSTVQSSSIIASENNDLNDDVFAPDAAADRSNSVTSADTVTSADPAMSSDTATSHEQRTLPSVGSSSSLVGAVAASPSATQPAPERTPCACPCHNFRGPMPGLDNLSFHWDSSDYVSTPVAPTYPGMHKPVFLFPRNSSVTSFTEPPDYEQALEILKKNEAELGSVYM</sequence>
<dbReference type="Proteomes" id="UP001519460">
    <property type="component" value="Unassembled WGS sequence"/>
</dbReference>
<protein>
    <recommendedName>
        <fullName evidence="9">WxxW domain-containing protein</fullName>
    </recommendedName>
</protein>
<feature type="compositionally biased region" description="Polar residues" evidence="6">
    <location>
        <begin position="282"/>
        <end position="298"/>
    </location>
</feature>
<keyword evidence="4" id="KW-0325">Glycoprotein</keyword>
<gene>
    <name evidence="10" type="ORF">BaRGS_00024007</name>
</gene>
<keyword evidence="7" id="KW-0472">Membrane</keyword>
<proteinExistence type="predicted"/>
<evidence type="ECO:0000256" key="6">
    <source>
        <dbReference type="SAM" id="MobiDB-lite"/>
    </source>
</evidence>
<dbReference type="GO" id="GO:0005576">
    <property type="term" value="C:extracellular region"/>
    <property type="evidence" value="ECO:0007669"/>
    <property type="project" value="UniProtKB-SubCell"/>
</dbReference>
<keyword evidence="7" id="KW-0812">Transmembrane</keyword>
<dbReference type="Pfam" id="PF13330">
    <property type="entry name" value="Mucin2_WxxW"/>
    <property type="match status" value="1"/>
</dbReference>
<feature type="domain" description="WxxW" evidence="9">
    <location>
        <begin position="56"/>
        <end position="147"/>
    </location>
</feature>
<feature type="region of interest" description="Disordered" evidence="6">
    <location>
        <begin position="195"/>
        <end position="224"/>
    </location>
</feature>
<evidence type="ECO:0000313" key="10">
    <source>
        <dbReference type="EMBL" id="KAK7484722.1"/>
    </source>
</evidence>
<evidence type="ECO:0000259" key="9">
    <source>
        <dbReference type="Pfam" id="PF13330"/>
    </source>
</evidence>
<keyword evidence="5" id="KW-0175">Coiled coil</keyword>
<comment type="caution">
    <text evidence="10">The sequence shown here is derived from an EMBL/GenBank/DDBJ whole genome shotgun (WGS) entry which is preliminary data.</text>
</comment>
<evidence type="ECO:0000256" key="8">
    <source>
        <dbReference type="SAM" id="SignalP"/>
    </source>
</evidence>
<keyword evidence="11" id="KW-1185">Reference proteome</keyword>
<feature type="region of interest" description="Disordered" evidence="6">
    <location>
        <begin position="312"/>
        <end position="357"/>
    </location>
</feature>
<evidence type="ECO:0000313" key="11">
    <source>
        <dbReference type="Proteomes" id="UP001519460"/>
    </source>
</evidence>